<accession>A0A6N7QWC2</accession>
<organism evidence="2 3">
    <name type="scientific">Gracilibacillus thailandensis</name>
    <dbReference type="NCBI Taxonomy" id="563735"/>
    <lineage>
        <taxon>Bacteria</taxon>
        <taxon>Bacillati</taxon>
        <taxon>Bacillota</taxon>
        <taxon>Bacilli</taxon>
        <taxon>Bacillales</taxon>
        <taxon>Bacillaceae</taxon>
        <taxon>Gracilibacillus</taxon>
    </lineage>
</organism>
<evidence type="ECO:0000313" key="2">
    <source>
        <dbReference type="EMBL" id="MRI65824.1"/>
    </source>
</evidence>
<feature type="region of interest" description="Disordered" evidence="1">
    <location>
        <begin position="156"/>
        <end position="191"/>
    </location>
</feature>
<dbReference type="Gene3D" id="3.10.450.50">
    <property type="match status" value="1"/>
</dbReference>
<gene>
    <name evidence="2" type="ORF">GH885_05620</name>
</gene>
<dbReference type="SUPFAM" id="SSF103642">
    <property type="entry name" value="Sec-C motif"/>
    <property type="match status" value="1"/>
</dbReference>
<dbReference type="Pfam" id="PF02810">
    <property type="entry name" value="SEC-C"/>
    <property type="match status" value="1"/>
</dbReference>
<evidence type="ECO:0000256" key="1">
    <source>
        <dbReference type="SAM" id="MobiDB-lite"/>
    </source>
</evidence>
<reference evidence="2 3" key="1">
    <citation type="submission" date="2019-10" db="EMBL/GenBank/DDBJ databases">
        <title>Gracilibacillus salitolerans sp. nov., a moderate halophile isolated from a saline soil in northwest China.</title>
        <authorList>
            <person name="Gan L."/>
        </authorList>
    </citation>
    <scope>NUCLEOTIDE SEQUENCE [LARGE SCALE GENOMIC DNA]</scope>
    <source>
        <strain evidence="2 3">TP2-8</strain>
    </source>
</reference>
<comment type="caution">
    <text evidence="2">The sequence shown here is derived from an EMBL/GenBank/DDBJ whole genome shotgun (WGS) entry which is preliminary data.</text>
</comment>
<dbReference type="EMBL" id="WJEE01000008">
    <property type="protein sequence ID" value="MRI65824.1"/>
    <property type="molecule type" value="Genomic_DNA"/>
</dbReference>
<proteinExistence type="predicted"/>
<dbReference type="Proteomes" id="UP000435187">
    <property type="component" value="Unassembled WGS sequence"/>
</dbReference>
<evidence type="ECO:0000313" key="3">
    <source>
        <dbReference type="Proteomes" id="UP000435187"/>
    </source>
</evidence>
<dbReference type="PANTHER" id="PTHR33747:SF1">
    <property type="entry name" value="ADENYLATE CYCLASE-ASSOCIATED CAP C-TERMINAL DOMAIN-CONTAINING PROTEIN"/>
    <property type="match status" value="1"/>
</dbReference>
<dbReference type="PANTHER" id="PTHR33747">
    <property type="entry name" value="UPF0225 PROTEIN SCO1677"/>
    <property type="match status" value="1"/>
</dbReference>
<sequence length="199" mass="22899">MDDYISVIFEARAFHADLIFDQYGFSDLLVLNPSWVAQEHKKRPDIPFYPFSKQAILKASDDAFVDRNKHYRSFVKFLTENYEIDHEDADEIVSECVVDIKLGLNPPDLVSRLSERFEFTSFAEVQPFMDQVMGLFNNTREWILKGHTSMELRPQEDKHLQPLPGEKAVNKPSVTSKKIGRNDSCPCGSGKKYKKCCGK</sequence>
<dbReference type="AlphaFoldDB" id="A0A6N7QWC2"/>
<name>A0A6N7QWC2_9BACI</name>
<protein>
    <submittedName>
        <fullName evidence="2">Uncharacterized protein</fullName>
    </submittedName>
</protein>
<keyword evidence="3" id="KW-1185">Reference proteome</keyword>
<dbReference type="InterPro" id="IPR004027">
    <property type="entry name" value="SEC_C_motif"/>
</dbReference>